<dbReference type="OrthoDB" id="5355061at2"/>
<dbReference type="GO" id="GO:0004479">
    <property type="term" value="F:methionyl-tRNA formyltransferase activity"/>
    <property type="evidence" value="ECO:0007669"/>
    <property type="project" value="TreeGrafter"/>
</dbReference>
<evidence type="ECO:0000259" key="1">
    <source>
        <dbReference type="Pfam" id="PF00551"/>
    </source>
</evidence>
<dbReference type="SUPFAM" id="SSF50486">
    <property type="entry name" value="FMT C-terminal domain-like"/>
    <property type="match status" value="1"/>
</dbReference>
<name>A0A2G8RHD7_9RHOB</name>
<accession>A0A2G8RHD7</accession>
<keyword evidence="3" id="KW-1185">Reference proteome</keyword>
<reference evidence="2 3" key="1">
    <citation type="submission" date="2013-09" db="EMBL/GenBank/DDBJ databases">
        <title>Genome sequencing of Phaeobacter antarcticus sp. nov. SM1211.</title>
        <authorList>
            <person name="Zhang X.-Y."/>
            <person name="Liu C."/>
            <person name="Chen X.-L."/>
            <person name="Xie B.-B."/>
            <person name="Qin Q.-L."/>
            <person name="Rong J.-C."/>
            <person name="Zhang Y.-Z."/>
        </authorList>
    </citation>
    <scope>NUCLEOTIDE SEQUENCE [LARGE SCALE GENOMIC DNA]</scope>
    <source>
        <strain evidence="2 3">SM1211</strain>
    </source>
</reference>
<dbReference type="EMBL" id="AWWI01000048">
    <property type="protein sequence ID" value="PIL20994.1"/>
    <property type="molecule type" value="Genomic_DNA"/>
</dbReference>
<evidence type="ECO:0000313" key="3">
    <source>
        <dbReference type="Proteomes" id="UP000231259"/>
    </source>
</evidence>
<dbReference type="PANTHER" id="PTHR11138">
    <property type="entry name" value="METHIONYL-TRNA FORMYLTRANSFERASE"/>
    <property type="match status" value="1"/>
</dbReference>
<dbReference type="RefSeq" id="WP_099910162.1">
    <property type="nucleotide sequence ID" value="NZ_AWWI01000048.1"/>
</dbReference>
<dbReference type="Proteomes" id="UP000231259">
    <property type="component" value="Unassembled WGS sequence"/>
</dbReference>
<dbReference type="SUPFAM" id="SSF53328">
    <property type="entry name" value="Formyltransferase"/>
    <property type="match status" value="1"/>
</dbReference>
<dbReference type="Gene3D" id="3.40.50.12230">
    <property type="match status" value="1"/>
</dbReference>
<dbReference type="AlphaFoldDB" id="A0A2G8RHD7"/>
<gene>
    <name evidence="2" type="ORF">P775_06395</name>
</gene>
<feature type="domain" description="Formyl transferase N-terminal" evidence="1">
    <location>
        <begin position="39"/>
        <end position="142"/>
    </location>
</feature>
<dbReference type="InterPro" id="IPR011034">
    <property type="entry name" value="Formyl_transferase-like_C_sf"/>
</dbReference>
<dbReference type="PANTHER" id="PTHR11138:SF5">
    <property type="entry name" value="METHIONYL-TRNA FORMYLTRANSFERASE, MITOCHONDRIAL"/>
    <property type="match status" value="1"/>
</dbReference>
<dbReference type="InterPro" id="IPR002376">
    <property type="entry name" value="Formyl_transf_N"/>
</dbReference>
<dbReference type="InterPro" id="IPR036477">
    <property type="entry name" value="Formyl_transf_N_sf"/>
</dbReference>
<dbReference type="GO" id="GO:0005829">
    <property type="term" value="C:cytosol"/>
    <property type="evidence" value="ECO:0007669"/>
    <property type="project" value="TreeGrafter"/>
</dbReference>
<evidence type="ECO:0000313" key="2">
    <source>
        <dbReference type="EMBL" id="PIL20994.1"/>
    </source>
</evidence>
<organism evidence="2 3">
    <name type="scientific">Puniceibacterium antarcticum</name>
    <dbReference type="NCBI Taxonomy" id="1206336"/>
    <lineage>
        <taxon>Bacteria</taxon>
        <taxon>Pseudomonadati</taxon>
        <taxon>Pseudomonadota</taxon>
        <taxon>Alphaproteobacteria</taxon>
        <taxon>Rhodobacterales</taxon>
        <taxon>Paracoccaceae</taxon>
        <taxon>Puniceibacterium</taxon>
    </lineage>
</organism>
<protein>
    <recommendedName>
        <fullName evidence="1">Formyl transferase N-terminal domain-containing protein</fullName>
    </recommendedName>
</protein>
<comment type="caution">
    <text evidence="2">The sequence shown here is derived from an EMBL/GenBank/DDBJ whole genome shotgun (WGS) entry which is preliminary data.</text>
</comment>
<proteinExistence type="predicted"/>
<sequence>MKIDFLCSDPTHPVNERLKAWIAAHIGTHDCALRRRKAELAGGDILFLVSCTEIIDQPVRDLYGHALVLHASDLPAGRGWSPHIWAILEGAGVITISILDAEDRVDTGAVWAKERRTVPKHALYDEINAVLFDAELALMDRAIEMIQSGQHPVAQSERTASYWPRRRPEDSEVDPEKSIRKLFDAIRVADPDRYPAFFRLNGHVYTIALKKVSKNDSDPD</sequence>
<dbReference type="Pfam" id="PF00551">
    <property type="entry name" value="Formyl_trans_N"/>
    <property type="match status" value="1"/>
</dbReference>